<organism evidence="1 2">
    <name type="scientific">Cryobacterium shii</name>
    <dbReference type="NCBI Taxonomy" id="1259235"/>
    <lineage>
        <taxon>Bacteria</taxon>
        <taxon>Bacillati</taxon>
        <taxon>Actinomycetota</taxon>
        <taxon>Actinomycetes</taxon>
        <taxon>Micrococcales</taxon>
        <taxon>Microbacteriaceae</taxon>
        <taxon>Cryobacterium</taxon>
    </lineage>
</organism>
<evidence type="ECO:0008006" key="3">
    <source>
        <dbReference type="Google" id="ProtNLM"/>
    </source>
</evidence>
<dbReference type="Proteomes" id="UP000297403">
    <property type="component" value="Unassembled WGS sequence"/>
</dbReference>
<dbReference type="EMBL" id="SOFY01000037">
    <property type="protein sequence ID" value="TFC48220.1"/>
    <property type="molecule type" value="Genomic_DNA"/>
</dbReference>
<protein>
    <recommendedName>
        <fullName evidence="3">Cache domain-containing protein</fullName>
    </recommendedName>
</protein>
<dbReference type="RefSeq" id="WP_134365689.1">
    <property type="nucleotide sequence ID" value="NZ_SOFY01000037.1"/>
</dbReference>
<name>A0AAQ2C6J7_9MICO</name>
<evidence type="ECO:0000313" key="2">
    <source>
        <dbReference type="Proteomes" id="UP000297403"/>
    </source>
</evidence>
<gene>
    <name evidence="1" type="ORF">E3O49_07745</name>
</gene>
<reference evidence="1 2" key="1">
    <citation type="submission" date="2019-03" db="EMBL/GenBank/DDBJ databases">
        <title>Genomics of glacier-inhabiting Cryobacterium strains.</title>
        <authorList>
            <person name="Liu Q."/>
            <person name="Xin Y.-H."/>
        </authorList>
    </citation>
    <scope>NUCLEOTIDE SEQUENCE [LARGE SCALE GENOMIC DNA]</scope>
    <source>
        <strain evidence="2">TMT1-22</strain>
    </source>
</reference>
<dbReference type="Pfam" id="PF22673">
    <property type="entry name" value="MCP-like_PDC_1"/>
    <property type="match status" value="1"/>
</dbReference>
<proteinExistence type="predicted"/>
<comment type="caution">
    <text evidence="1">The sequence shown here is derived from an EMBL/GenBank/DDBJ whole genome shotgun (WGS) entry which is preliminary data.</text>
</comment>
<accession>A0AAQ2C6J7</accession>
<keyword evidence="2" id="KW-1185">Reference proteome</keyword>
<sequence>MPETSVPDLTDAAQLSLASCAAEVGEIFARAFRTLEGWRDAIVAAGPVRAAELDALVEALVVPALRAEPPAPGGVPESLLIGAGFIAAPQYVTGRDAHFAWWLGPLAGTPLLGTTSGPSRLDLAARVNTEFLRDFRELEWYQVPESTNHTHVTGPYVDHLCTFDYVITLTMPVRVDRDMVGVVGADVFVKSLEQVLLPHFLALASPVLLINEAGRVVVSTEPSLPAGDILPNPRHPLGDYDRMPCPGTPFLIATRTRNATI</sequence>
<dbReference type="Gene3D" id="3.30.450.20">
    <property type="entry name" value="PAS domain"/>
    <property type="match status" value="1"/>
</dbReference>
<dbReference type="AlphaFoldDB" id="A0AAQ2C6J7"/>
<dbReference type="CDD" id="cd12913">
    <property type="entry name" value="PDC1_MCP_like"/>
    <property type="match status" value="1"/>
</dbReference>
<evidence type="ECO:0000313" key="1">
    <source>
        <dbReference type="EMBL" id="TFC48220.1"/>
    </source>
</evidence>